<keyword evidence="3" id="KW-1185">Reference proteome</keyword>
<evidence type="ECO:0000313" key="2">
    <source>
        <dbReference type="EMBL" id="SPO32392.1"/>
    </source>
</evidence>
<protein>
    <submittedName>
        <fullName evidence="2">Uncharacterized protein</fullName>
    </submittedName>
</protein>
<proteinExistence type="predicted"/>
<evidence type="ECO:0000256" key="1">
    <source>
        <dbReference type="SAM" id="MobiDB-lite"/>
    </source>
</evidence>
<gene>
    <name evidence="2" type="ORF">UTRI_02949</name>
</gene>
<evidence type="ECO:0000313" key="3">
    <source>
        <dbReference type="Proteomes" id="UP000324022"/>
    </source>
</evidence>
<dbReference type="EMBL" id="OOIN01000043">
    <property type="protein sequence ID" value="SPO32392.1"/>
    <property type="molecule type" value="Genomic_DNA"/>
</dbReference>
<name>A0A5C3EPM0_9BASI</name>
<feature type="region of interest" description="Disordered" evidence="1">
    <location>
        <begin position="90"/>
        <end position="116"/>
    </location>
</feature>
<dbReference type="AlphaFoldDB" id="A0A5C3EPM0"/>
<dbReference type="Proteomes" id="UP000324022">
    <property type="component" value="Unassembled WGS sequence"/>
</dbReference>
<accession>A0A5C3EPM0</accession>
<reference evidence="2 3" key="1">
    <citation type="submission" date="2018-03" db="EMBL/GenBank/DDBJ databases">
        <authorList>
            <person name="Guldener U."/>
        </authorList>
    </citation>
    <scope>NUCLEOTIDE SEQUENCE [LARGE SCALE GENOMIC DNA]</scope>
    <source>
        <strain evidence="2 3">NBRC100155</strain>
    </source>
</reference>
<sequence length="116" mass="12721">MHSRRRLGESVTDAGMSMNTNMGFQSWTQGATLVDMKHHTLAETSHRGISIAVLSLENSSPAVTHLEDEIELGSSTHEKPLLQVHTFDLTSHTRQTRSDMQDASGAATHSPRVLQS</sequence>
<organism evidence="2 3">
    <name type="scientific">Ustilago trichophora</name>
    <dbReference type="NCBI Taxonomy" id="86804"/>
    <lineage>
        <taxon>Eukaryota</taxon>
        <taxon>Fungi</taxon>
        <taxon>Dikarya</taxon>
        <taxon>Basidiomycota</taxon>
        <taxon>Ustilaginomycotina</taxon>
        <taxon>Ustilaginomycetes</taxon>
        <taxon>Ustilaginales</taxon>
        <taxon>Ustilaginaceae</taxon>
        <taxon>Ustilago</taxon>
    </lineage>
</organism>